<dbReference type="STRING" id="58919.A0A316ZFX0"/>
<dbReference type="EMBL" id="KZ819286">
    <property type="protein sequence ID" value="PWN99928.1"/>
    <property type="molecule type" value="Genomic_DNA"/>
</dbReference>
<reference evidence="2 3" key="1">
    <citation type="journal article" date="2018" name="Mol. Biol. Evol.">
        <title>Broad Genomic Sampling Reveals a Smut Pathogenic Ancestry of the Fungal Clade Ustilaginomycotina.</title>
        <authorList>
            <person name="Kijpornyongpan T."/>
            <person name="Mondo S.J."/>
            <person name="Barry K."/>
            <person name="Sandor L."/>
            <person name="Lee J."/>
            <person name="Lipzen A."/>
            <person name="Pangilinan J."/>
            <person name="LaButti K."/>
            <person name="Hainaut M."/>
            <person name="Henrissat B."/>
            <person name="Grigoriev I.V."/>
            <person name="Spatafora J.W."/>
            <person name="Aime M.C."/>
        </authorList>
    </citation>
    <scope>NUCLEOTIDE SEQUENCE [LARGE SCALE GENOMIC DNA]</scope>
    <source>
        <strain evidence="2 3">MCA 4186</strain>
    </source>
</reference>
<evidence type="ECO:0000313" key="3">
    <source>
        <dbReference type="Proteomes" id="UP000245946"/>
    </source>
</evidence>
<proteinExistence type="predicted"/>
<protein>
    <submittedName>
        <fullName evidence="2">Uncharacterized protein</fullName>
    </submittedName>
</protein>
<accession>A0A316ZFX0</accession>
<evidence type="ECO:0000313" key="2">
    <source>
        <dbReference type="EMBL" id="PWN99928.1"/>
    </source>
</evidence>
<gene>
    <name evidence="2" type="ORF">FA09DRAFT_198856</name>
</gene>
<keyword evidence="3" id="KW-1185">Reference proteome</keyword>
<dbReference type="OrthoDB" id="194551at2759"/>
<name>A0A316ZFX0_9BASI</name>
<dbReference type="AlphaFoldDB" id="A0A316ZFX0"/>
<dbReference type="Proteomes" id="UP000245946">
    <property type="component" value="Unassembled WGS sequence"/>
</dbReference>
<dbReference type="RefSeq" id="XP_025600207.1">
    <property type="nucleotide sequence ID" value="XM_025739425.1"/>
</dbReference>
<feature type="region of interest" description="Disordered" evidence="1">
    <location>
        <begin position="40"/>
        <end position="66"/>
    </location>
</feature>
<feature type="compositionally biased region" description="Basic residues" evidence="1">
    <location>
        <begin position="40"/>
        <end position="60"/>
    </location>
</feature>
<dbReference type="GeneID" id="37266971"/>
<evidence type="ECO:0000256" key="1">
    <source>
        <dbReference type="SAM" id="MobiDB-lite"/>
    </source>
</evidence>
<organism evidence="2 3">
    <name type="scientific">Tilletiopsis washingtonensis</name>
    <dbReference type="NCBI Taxonomy" id="58919"/>
    <lineage>
        <taxon>Eukaryota</taxon>
        <taxon>Fungi</taxon>
        <taxon>Dikarya</taxon>
        <taxon>Basidiomycota</taxon>
        <taxon>Ustilaginomycotina</taxon>
        <taxon>Exobasidiomycetes</taxon>
        <taxon>Entylomatales</taxon>
        <taxon>Entylomatales incertae sedis</taxon>
        <taxon>Tilletiopsis</taxon>
    </lineage>
</organism>
<sequence>MVIYHEVVLTTRCVCGVAGNPLTRADTVFLQRVHARGLRHRAKVARRGRSKSKSSSKRCRTSCSRSAPQYFRTADSTQISKRKRQEKVQPLFDKYAEDQDAWRLSSVKRAGRSSQTFG</sequence>